<dbReference type="EMBL" id="JAOJ01000003">
    <property type="protein sequence ID" value="EUA67329.1"/>
    <property type="molecule type" value="Genomic_DNA"/>
</dbReference>
<name>X8DG63_9MYCO</name>
<dbReference type="InterPro" id="IPR056964">
    <property type="entry name" value="Phage_holin"/>
</dbReference>
<reference evidence="2 3" key="1">
    <citation type="submission" date="2013-12" db="EMBL/GenBank/DDBJ databases">
        <authorList>
            <person name="Zelazny A."/>
            <person name="Olivier K."/>
            <person name="Holland S."/>
            <person name="Lenaerts A."/>
            <person name="Ordway D."/>
            <person name="DeGroote M.A."/>
            <person name="Parker T."/>
            <person name="Sizemore C."/>
            <person name="Tallon L.J."/>
            <person name="Sadzewicz L.K."/>
            <person name="Sengamalay N."/>
            <person name="Fraser C.M."/>
            <person name="Hine E."/>
            <person name="Shefchek K.A."/>
            <person name="Das S.P."/>
            <person name="Tettelin H."/>
        </authorList>
    </citation>
    <scope>NUCLEOTIDE SEQUENCE [LARGE SCALE GENOMIC DNA]</scope>
    <source>
        <strain evidence="2 3">1513</strain>
    </source>
</reference>
<evidence type="ECO:0000256" key="1">
    <source>
        <dbReference type="SAM" id="Phobius"/>
    </source>
</evidence>
<evidence type="ECO:0000313" key="3">
    <source>
        <dbReference type="Proteomes" id="UP000023351"/>
    </source>
</evidence>
<comment type="caution">
    <text evidence="2">The sequence shown here is derived from an EMBL/GenBank/DDBJ whole genome shotgun (WGS) entry which is preliminary data.</text>
</comment>
<proteinExistence type="predicted"/>
<accession>X8DG63</accession>
<dbReference type="Pfam" id="PF23778">
    <property type="entry name" value="Phage_holin_2"/>
    <property type="match status" value="1"/>
</dbReference>
<organism evidence="2 3">
    <name type="scientific">Mycobacteroides abscessus subsp. bolletii 1513</name>
    <dbReference type="NCBI Taxonomy" id="1299321"/>
    <lineage>
        <taxon>Bacteria</taxon>
        <taxon>Bacillati</taxon>
        <taxon>Actinomycetota</taxon>
        <taxon>Actinomycetes</taxon>
        <taxon>Mycobacteriales</taxon>
        <taxon>Mycobacteriaceae</taxon>
        <taxon>Mycobacteroides</taxon>
        <taxon>Mycobacteroides abscessus</taxon>
    </lineage>
</organism>
<dbReference type="Proteomes" id="UP000023351">
    <property type="component" value="Unassembled WGS sequence"/>
</dbReference>
<sequence length="113" mass="12181">MSGVELLANAALCVLAVQMVGYTATYMLGSRGWWRSGLGKTYAVKSVLLTLVLIQNAASSLSDQDYPGRSGVRLAVYIGGVLAVQGLWIILRRFQRQGAVNQINTEDAGNFDD</sequence>
<keyword evidence="1" id="KW-0812">Transmembrane</keyword>
<keyword evidence="1" id="KW-0472">Membrane</keyword>
<protein>
    <recommendedName>
        <fullName evidence="4">Transmembrane protein</fullName>
    </recommendedName>
</protein>
<dbReference type="PATRIC" id="fig|1299321.3.peg.3972"/>
<keyword evidence="1" id="KW-1133">Transmembrane helix</keyword>
<feature type="transmembrane region" description="Helical" evidence="1">
    <location>
        <begin position="6"/>
        <end position="29"/>
    </location>
</feature>
<evidence type="ECO:0008006" key="4">
    <source>
        <dbReference type="Google" id="ProtNLM"/>
    </source>
</evidence>
<feature type="transmembrane region" description="Helical" evidence="1">
    <location>
        <begin position="74"/>
        <end position="91"/>
    </location>
</feature>
<dbReference type="AlphaFoldDB" id="X8DG63"/>
<gene>
    <name evidence="2" type="ORF">I540_4126</name>
</gene>
<evidence type="ECO:0000313" key="2">
    <source>
        <dbReference type="EMBL" id="EUA67329.1"/>
    </source>
</evidence>